<dbReference type="RefSeq" id="WP_371150982.1">
    <property type="nucleotide sequence ID" value="NZ_JBFSOO010000013.1"/>
</dbReference>
<dbReference type="Proteomes" id="UP001568358">
    <property type="component" value="Unassembled WGS sequence"/>
</dbReference>
<proteinExistence type="predicted"/>
<keyword evidence="1" id="KW-0812">Transmembrane</keyword>
<keyword evidence="1" id="KW-0472">Membrane</keyword>
<evidence type="ECO:0000256" key="1">
    <source>
        <dbReference type="SAM" id="Phobius"/>
    </source>
</evidence>
<name>A0ABV4JVA2_9BACT</name>
<sequence>MNKIKIVGAVLGLFYLYFDMLAKHLTEKTFPIYYELVHGNYQTGMKDFTPDKLIYLMFVFAPASLLLSIGSVVFLKKRLPKHQDKIFVPLLIFGVGMSCYLIAIPYFK</sequence>
<reference evidence="2 3" key="1">
    <citation type="submission" date="2024-07" db="EMBL/GenBank/DDBJ databases">
        <title>Active virus-host system and metabolic interactions in a Lokiarchaeon culture.</title>
        <authorList>
            <person name="Ponce Toledo R.I."/>
            <person name="Rodrigues Oliveira T."/>
            <person name="Schleper C."/>
        </authorList>
    </citation>
    <scope>NUCLEOTIDE SEQUENCE [LARGE SCALE GENOMIC DNA]</scope>
    <source>
        <strain evidence="2 3">B35</strain>
    </source>
</reference>
<accession>A0ABV4JVA2</accession>
<evidence type="ECO:0000313" key="3">
    <source>
        <dbReference type="Proteomes" id="UP001568358"/>
    </source>
</evidence>
<dbReference type="EMBL" id="JBFSOO010000013">
    <property type="protein sequence ID" value="MEZ6854680.1"/>
    <property type="molecule type" value="Genomic_DNA"/>
</dbReference>
<evidence type="ECO:0008006" key="4">
    <source>
        <dbReference type="Google" id="ProtNLM"/>
    </source>
</evidence>
<feature type="transmembrane region" description="Helical" evidence="1">
    <location>
        <begin position="87"/>
        <end position="107"/>
    </location>
</feature>
<keyword evidence="3" id="KW-1185">Reference proteome</keyword>
<protein>
    <recommendedName>
        <fullName evidence="4">DUF1634 domain-containing protein</fullName>
    </recommendedName>
</protein>
<feature type="transmembrane region" description="Helical" evidence="1">
    <location>
        <begin position="53"/>
        <end position="75"/>
    </location>
</feature>
<evidence type="ECO:0000313" key="2">
    <source>
        <dbReference type="EMBL" id="MEZ6854680.1"/>
    </source>
</evidence>
<comment type="caution">
    <text evidence="2">The sequence shown here is derived from an EMBL/GenBank/DDBJ whole genome shotgun (WGS) entry which is preliminary data.</text>
</comment>
<organism evidence="2 3">
    <name type="scientific">Halodesulfovibrio aestuarii</name>
    <dbReference type="NCBI Taxonomy" id="126333"/>
    <lineage>
        <taxon>Bacteria</taxon>
        <taxon>Pseudomonadati</taxon>
        <taxon>Thermodesulfobacteriota</taxon>
        <taxon>Desulfovibrionia</taxon>
        <taxon>Desulfovibrionales</taxon>
        <taxon>Desulfovibrionaceae</taxon>
        <taxon>Halodesulfovibrio</taxon>
    </lineage>
</organism>
<keyword evidence="1" id="KW-1133">Transmembrane helix</keyword>
<gene>
    <name evidence="2" type="ORF">AB2Z07_14315</name>
</gene>